<evidence type="ECO:0000256" key="2">
    <source>
        <dbReference type="ARBA" id="ARBA00023015"/>
    </source>
</evidence>
<protein>
    <submittedName>
        <fullName evidence="8">Response regulator transcription factor</fullName>
    </submittedName>
</protein>
<dbReference type="InterPro" id="IPR016032">
    <property type="entry name" value="Sig_transdc_resp-reg_C-effctor"/>
</dbReference>
<dbReference type="CDD" id="cd17535">
    <property type="entry name" value="REC_NarL-like"/>
    <property type="match status" value="1"/>
</dbReference>
<dbReference type="InterPro" id="IPR001789">
    <property type="entry name" value="Sig_transdc_resp-reg_receiver"/>
</dbReference>
<keyword evidence="3" id="KW-0238">DNA-binding</keyword>
<dbReference type="GO" id="GO:0003677">
    <property type="term" value="F:DNA binding"/>
    <property type="evidence" value="ECO:0007669"/>
    <property type="project" value="UniProtKB-KW"/>
</dbReference>
<dbReference type="Pfam" id="PF00196">
    <property type="entry name" value="GerE"/>
    <property type="match status" value="1"/>
</dbReference>
<dbReference type="GO" id="GO:0000160">
    <property type="term" value="P:phosphorelay signal transduction system"/>
    <property type="evidence" value="ECO:0007669"/>
    <property type="project" value="InterPro"/>
</dbReference>
<dbReference type="SUPFAM" id="SSF46894">
    <property type="entry name" value="C-terminal effector domain of the bipartite response regulators"/>
    <property type="match status" value="1"/>
</dbReference>
<dbReference type="GO" id="GO:0006355">
    <property type="term" value="P:regulation of DNA-templated transcription"/>
    <property type="evidence" value="ECO:0007669"/>
    <property type="project" value="InterPro"/>
</dbReference>
<evidence type="ECO:0000313" key="9">
    <source>
        <dbReference type="Proteomes" id="UP000663791"/>
    </source>
</evidence>
<name>A0A938Y7K7_9ACTN</name>
<dbReference type="SMART" id="SM00448">
    <property type="entry name" value="REC"/>
    <property type="match status" value="1"/>
</dbReference>
<dbReference type="PRINTS" id="PR00038">
    <property type="entry name" value="HTHLUXR"/>
</dbReference>
<feature type="modified residue" description="4-aspartylphosphate" evidence="5">
    <location>
        <position position="68"/>
    </location>
</feature>
<organism evidence="8 9">
    <name type="scientific">Nocardioides faecalis</name>
    <dbReference type="NCBI Taxonomy" id="2803858"/>
    <lineage>
        <taxon>Bacteria</taxon>
        <taxon>Bacillati</taxon>
        <taxon>Actinomycetota</taxon>
        <taxon>Actinomycetes</taxon>
        <taxon>Propionibacteriales</taxon>
        <taxon>Nocardioidaceae</taxon>
        <taxon>Nocardioides</taxon>
    </lineage>
</organism>
<dbReference type="PANTHER" id="PTHR43214">
    <property type="entry name" value="TWO-COMPONENT RESPONSE REGULATOR"/>
    <property type="match status" value="1"/>
</dbReference>
<evidence type="ECO:0000256" key="1">
    <source>
        <dbReference type="ARBA" id="ARBA00022553"/>
    </source>
</evidence>
<dbReference type="Proteomes" id="UP000663791">
    <property type="component" value="Unassembled WGS sequence"/>
</dbReference>
<dbReference type="InterPro" id="IPR000792">
    <property type="entry name" value="Tscrpt_reg_LuxR_C"/>
</dbReference>
<sequence>MAEDARESLAEPRRPVTVFVLDDHAVVRHGIRSLLERDGDIVVVGESGFAQEAARLIPAIRPHVAILDVRLPDGSGVEVCRQVHTVDPGIAALMLTSYDEDEALFAAIMAGAAGYLLKRVRPSDLADTVRRVADGESMLDPALTTRVLARLRHPTPQNPLTRHLTPKEWQVLQLLGEGLPNREIAQRLGLSEKTTKNYVSAVLGKLGVKSRTQAAIIATNPSAEHGGTWPGS</sequence>
<evidence type="ECO:0000313" key="8">
    <source>
        <dbReference type="EMBL" id="MBM9461568.1"/>
    </source>
</evidence>
<evidence type="ECO:0000256" key="3">
    <source>
        <dbReference type="ARBA" id="ARBA00023125"/>
    </source>
</evidence>
<dbReference type="PANTHER" id="PTHR43214:SF24">
    <property type="entry name" value="TRANSCRIPTIONAL REGULATORY PROTEIN NARL-RELATED"/>
    <property type="match status" value="1"/>
</dbReference>
<dbReference type="RefSeq" id="WP_205292887.1">
    <property type="nucleotide sequence ID" value="NZ_CP074406.1"/>
</dbReference>
<feature type="domain" description="HTH luxR-type" evidence="6">
    <location>
        <begin position="157"/>
        <end position="222"/>
    </location>
</feature>
<dbReference type="EMBL" id="JAERTX010000019">
    <property type="protein sequence ID" value="MBM9461568.1"/>
    <property type="molecule type" value="Genomic_DNA"/>
</dbReference>
<dbReference type="InterPro" id="IPR039420">
    <property type="entry name" value="WalR-like"/>
</dbReference>
<dbReference type="AlphaFoldDB" id="A0A938Y7K7"/>
<gene>
    <name evidence="8" type="ORF">JK386_16830</name>
</gene>
<dbReference type="SUPFAM" id="SSF52172">
    <property type="entry name" value="CheY-like"/>
    <property type="match status" value="1"/>
</dbReference>
<keyword evidence="1 5" id="KW-0597">Phosphoprotein</keyword>
<keyword evidence="4" id="KW-0804">Transcription</keyword>
<evidence type="ECO:0000259" key="7">
    <source>
        <dbReference type="PROSITE" id="PS50110"/>
    </source>
</evidence>
<keyword evidence="2" id="KW-0805">Transcription regulation</keyword>
<dbReference type="InterPro" id="IPR011006">
    <property type="entry name" value="CheY-like_superfamily"/>
</dbReference>
<accession>A0A938Y7K7</accession>
<comment type="caution">
    <text evidence="8">The sequence shown here is derived from an EMBL/GenBank/DDBJ whole genome shotgun (WGS) entry which is preliminary data.</text>
</comment>
<dbReference type="Pfam" id="PF00072">
    <property type="entry name" value="Response_reg"/>
    <property type="match status" value="1"/>
</dbReference>
<dbReference type="InterPro" id="IPR058245">
    <property type="entry name" value="NreC/VraR/RcsB-like_REC"/>
</dbReference>
<reference evidence="8" key="1">
    <citation type="submission" date="2021-01" db="EMBL/GenBank/DDBJ databases">
        <title>Novel species in genus Nocardioides.</title>
        <authorList>
            <person name="Zhang G."/>
        </authorList>
    </citation>
    <scope>NUCLEOTIDE SEQUENCE</scope>
    <source>
        <strain evidence="8">Zg-536</strain>
    </source>
</reference>
<dbReference type="CDD" id="cd06170">
    <property type="entry name" value="LuxR_C_like"/>
    <property type="match status" value="1"/>
</dbReference>
<dbReference type="PROSITE" id="PS50043">
    <property type="entry name" value="HTH_LUXR_2"/>
    <property type="match status" value="1"/>
</dbReference>
<dbReference type="SMART" id="SM00421">
    <property type="entry name" value="HTH_LUXR"/>
    <property type="match status" value="1"/>
</dbReference>
<keyword evidence="9" id="KW-1185">Reference proteome</keyword>
<feature type="domain" description="Response regulatory" evidence="7">
    <location>
        <begin position="17"/>
        <end position="133"/>
    </location>
</feature>
<dbReference type="PROSITE" id="PS50110">
    <property type="entry name" value="RESPONSE_REGULATORY"/>
    <property type="match status" value="1"/>
</dbReference>
<evidence type="ECO:0000256" key="5">
    <source>
        <dbReference type="PROSITE-ProRule" id="PRU00169"/>
    </source>
</evidence>
<evidence type="ECO:0000259" key="6">
    <source>
        <dbReference type="PROSITE" id="PS50043"/>
    </source>
</evidence>
<dbReference type="Gene3D" id="3.40.50.2300">
    <property type="match status" value="1"/>
</dbReference>
<evidence type="ECO:0000256" key="4">
    <source>
        <dbReference type="ARBA" id="ARBA00023163"/>
    </source>
</evidence>
<proteinExistence type="predicted"/>